<evidence type="ECO:0000313" key="1">
    <source>
        <dbReference type="EMBL" id="GAD17577.1"/>
    </source>
</evidence>
<keyword evidence="2" id="KW-1185">Reference proteome</keyword>
<comment type="caution">
    <text evidence="1">The sequence shown here is derived from an EMBL/GenBank/DDBJ whole genome shotgun (WGS) entry which is preliminary data.</text>
</comment>
<dbReference type="AlphaFoldDB" id="S4NJV5"/>
<evidence type="ECO:0000313" key="2">
    <source>
        <dbReference type="Proteomes" id="UP000016361"/>
    </source>
</evidence>
<accession>S4NJV5</accession>
<reference evidence="2" key="1">
    <citation type="journal article" date="2013" name="Genome Announc.">
        <title>Draft Genome Sequence of D-Branched-Chain Amino Acid Producer Lactobacillus otakiensis JCM 15040T, Isolated from a Traditional Japanese Pickle.</title>
        <authorList>
            <person name="Doi K."/>
            <person name="Mori K."/>
            <person name="Mutaguchi Y."/>
            <person name="Tashiro K."/>
            <person name="Fujino Y."/>
            <person name="Ohmori T."/>
            <person name="Kuhara S."/>
            <person name="Ohshima T."/>
        </authorList>
    </citation>
    <scope>NUCLEOTIDE SEQUENCE [LARGE SCALE GENOMIC DNA]</scope>
    <source>
        <strain evidence="2">JCM 15040</strain>
    </source>
</reference>
<dbReference type="EMBL" id="BASH01000009">
    <property type="protein sequence ID" value="GAD17577.1"/>
    <property type="molecule type" value="Genomic_DNA"/>
</dbReference>
<sequence length="43" mass="5129">MEFAVINLNKMNRKVILNQRQESRHLVEVDRGLETKMADDWLS</sequence>
<protein>
    <submittedName>
        <fullName evidence="1">Uncharacterized protein</fullName>
    </submittedName>
</protein>
<organism evidence="1 2">
    <name type="scientific">Lentilactobacillus otakiensis DSM 19908 = JCM 15040</name>
    <dbReference type="NCBI Taxonomy" id="1423780"/>
    <lineage>
        <taxon>Bacteria</taxon>
        <taxon>Bacillati</taxon>
        <taxon>Bacillota</taxon>
        <taxon>Bacilli</taxon>
        <taxon>Lactobacillales</taxon>
        <taxon>Lactobacillaceae</taxon>
        <taxon>Lentilactobacillus</taxon>
    </lineage>
</organism>
<dbReference type="Proteomes" id="UP000016361">
    <property type="component" value="Unassembled WGS sequence"/>
</dbReference>
<gene>
    <name evidence="1" type="ORF">LOT_2115</name>
</gene>
<name>S4NJV5_9LACO</name>
<proteinExistence type="predicted"/>